<keyword evidence="1" id="KW-0175">Coiled coil</keyword>
<feature type="coiled-coil region" evidence="1">
    <location>
        <begin position="18"/>
        <end position="45"/>
    </location>
</feature>
<dbReference type="EMBL" id="CP123759">
    <property type="protein sequence ID" value="WGO82971.1"/>
    <property type="molecule type" value="Genomic_DNA"/>
</dbReference>
<proteinExistence type="predicted"/>
<dbReference type="RefSeq" id="WP_280937650.1">
    <property type="nucleotide sequence ID" value="NZ_CP123759.1"/>
</dbReference>
<evidence type="ECO:0008006" key="4">
    <source>
        <dbReference type="Google" id="ProtNLM"/>
    </source>
</evidence>
<reference evidence="2 3" key="1">
    <citation type="submission" date="2023-04" db="EMBL/GenBank/DDBJ databases">
        <title>Genome dynamics across the evolutionary transition to endosymbiosis.</title>
        <authorList>
            <person name="Siozios S."/>
            <person name="Nadal-Jimenez P."/>
            <person name="Azagi T."/>
            <person name="Sprong H."/>
            <person name="Frost C.L."/>
            <person name="Parratt S.R."/>
            <person name="Taylor G."/>
            <person name="Brettell L."/>
            <person name="Lew K.C."/>
            <person name="Croft L."/>
            <person name="King K.C."/>
            <person name="Brockhurst M.A."/>
            <person name="Hypsa V."/>
            <person name="Novakova E."/>
            <person name="Darby A.C."/>
            <person name="Hurst G.D.D."/>
        </authorList>
    </citation>
    <scope>NUCLEOTIDE SEQUENCE [LARGE SCALE GENOMIC DNA]</scope>
    <source>
        <strain evidence="3">aApi_AU</strain>
    </source>
</reference>
<name>A0ABY8P1R1_9GAMM</name>
<accession>A0ABY8P1R1</accession>
<dbReference type="Proteomes" id="UP001231859">
    <property type="component" value="Chromosome"/>
</dbReference>
<sequence>MKFYRNVKKRHTLICQKINQNDILLQKLENKIMIIEQEINEINKEILFINTLLADINNIGFLSRDELLAIKRKQAVFNHQLIDFKLEKAKKEAAHQAVILEKKEKLNIKQKLHMKSEKYIFLLKKQRVKIIQRKYLIEENEIEEVLYAKSKFNKNL</sequence>
<dbReference type="InterPro" id="IPR002954">
    <property type="entry name" value="Salm_SPAgM"/>
</dbReference>
<evidence type="ECO:0000256" key="1">
    <source>
        <dbReference type="SAM" id="Coils"/>
    </source>
</evidence>
<organism evidence="2 3">
    <name type="scientific">Arsenophonus apicola</name>
    <dbReference type="NCBI Taxonomy" id="2879119"/>
    <lineage>
        <taxon>Bacteria</taxon>
        <taxon>Pseudomonadati</taxon>
        <taxon>Pseudomonadota</taxon>
        <taxon>Gammaproteobacteria</taxon>
        <taxon>Enterobacterales</taxon>
        <taxon>Morganellaceae</taxon>
        <taxon>Arsenophonus</taxon>
    </lineage>
</organism>
<gene>
    <name evidence="2" type="ORF">QG404_11545</name>
</gene>
<protein>
    <recommendedName>
        <fullName evidence="4">Type III secretion protein</fullName>
    </recommendedName>
</protein>
<keyword evidence="3" id="KW-1185">Reference proteome</keyword>
<dbReference type="Pfam" id="PF02090">
    <property type="entry name" value="SPAM"/>
    <property type="match status" value="1"/>
</dbReference>
<evidence type="ECO:0000313" key="2">
    <source>
        <dbReference type="EMBL" id="WGO82971.1"/>
    </source>
</evidence>
<evidence type="ECO:0000313" key="3">
    <source>
        <dbReference type="Proteomes" id="UP001231859"/>
    </source>
</evidence>